<dbReference type="EMBL" id="JANPWB010000007">
    <property type="protein sequence ID" value="KAJ1171439.1"/>
    <property type="molecule type" value="Genomic_DNA"/>
</dbReference>
<dbReference type="Proteomes" id="UP001066276">
    <property type="component" value="Chromosome 4_1"/>
</dbReference>
<keyword evidence="2" id="KW-1185">Reference proteome</keyword>
<name>A0AAV7T4L1_PLEWA</name>
<reference evidence="1" key="1">
    <citation type="journal article" date="2022" name="bioRxiv">
        <title>Sequencing and chromosome-scale assembly of the giantPleurodeles waltlgenome.</title>
        <authorList>
            <person name="Brown T."/>
            <person name="Elewa A."/>
            <person name="Iarovenko S."/>
            <person name="Subramanian E."/>
            <person name="Araus A.J."/>
            <person name="Petzold A."/>
            <person name="Susuki M."/>
            <person name="Suzuki K.-i.T."/>
            <person name="Hayashi T."/>
            <person name="Toyoda A."/>
            <person name="Oliveira C."/>
            <person name="Osipova E."/>
            <person name="Leigh N.D."/>
            <person name="Simon A."/>
            <person name="Yun M.H."/>
        </authorList>
    </citation>
    <scope>NUCLEOTIDE SEQUENCE</scope>
    <source>
        <strain evidence="1">20211129_DDA</strain>
        <tissue evidence="1">Liver</tissue>
    </source>
</reference>
<comment type="caution">
    <text evidence="1">The sequence shown here is derived from an EMBL/GenBank/DDBJ whole genome shotgun (WGS) entry which is preliminary data.</text>
</comment>
<proteinExistence type="predicted"/>
<protein>
    <submittedName>
        <fullName evidence="1">Uncharacterized protein</fullName>
    </submittedName>
</protein>
<gene>
    <name evidence="1" type="ORF">NDU88_003301</name>
</gene>
<dbReference type="AlphaFoldDB" id="A0AAV7T4L1"/>
<evidence type="ECO:0000313" key="1">
    <source>
        <dbReference type="EMBL" id="KAJ1171439.1"/>
    </source>
</evidence>
<evidence type="ECO:0000313" key="2">
    <source>
        <dbReference type="Proteomes" id="UP001066276"/>
    </source>
</evidence>
<accession>A0AAV7T4L1</accession>
<organism evidence="1 2">
    <name type="scientific">Pleurodeles waltl</name>
    <name type="common">Iberian ribbed newt</name>
    <dbReference type="NCBI Taxonomy" id="8319"/>
    <lineage>
        <taxon>Eukaryota</taxon>
        <taxon>Metazoa</taxon>
        <taxon>Chordata</taxon>
        <taxon>Craniata</taxon>
        <taxon>Vertebrata</taxon>
        <taxon>Euteleostomi</taxon>
        <taxon>Amphibia</taxon>
        <taxon>Batrachia</taxon>
        <taxon>Caudata</taxon>
        <taxon>Salamandroidea</taxon>
        <taxon>Salamandridae</taxon>
        <taxon>Pleurodelinae</taxon>
        <taxon>Pleurodeles</taxon>
    </lineage>
</organism>
<sequence>MLQPCILRAGRSLRAYIEVRLLEVTPWIPVKCGHRHVYSATIRCSLPVLHAPAPSTLAPETARTHPMANFTVLLSLQNVLVEWCSVQCYALMLTVNTMLQPCILRAGRSLRAVCIEVRLLEVTPWIPEKCGHRHVYSATISCSLPVLHVPAPFTLATGTPRAP</sequence>